<sequence length="224" mass="22596">MLSFSAISVFATLALSAFTSAAPTNAAVPTAALVNGVSKTVPVHSVPSAKGLVPRDTKNVVTIINETTVKVTEYTVEFHYLTAANATIDIIEPIVLDIKAVLGDALTEINALVGESTSVILGTTDGVLLTVAEVAGAIVGLLTLILEAVAAVLAVVSSDALECVTALLAGLAEVLGCLVCAILLLVNGSLSGLISLIVSLAGDVLNILVTLKVTVLISILGITV</sequence>
<reference evidence="3 4" key="1">
    <citation type="journal article" date="2016" name="Mol. Biol. Evol.">
        <title>Comparative Genomics of Early-Diverging Mushroom-Forming Fungi Provides Insights into the Origins of Lignocellulose Decay Capabilities.</title>
        <authorList>
            <person name="Nagy L.G."/>
            <person name="Riley R."/>
            <person name="Tritt A."/>
            <person name="Adam C."/>
            <person name="Daum C."/>
            <person name="Floudas D."/>
            <person name="Sun H."/>
            <person name="Yadav J.S."/>
            <person name="Pangilinan J."/>
            <person name="Larsson K.H."/>
            <person name="Matsuura K."/>
            <person name="Barry K."/>
            <person name="Labutti K."/>
            <person name="Kuo R."/>
            <person name="Ohm R.A."/>
            <person name="Bhattacharya S.S."/>
            <person name="Shirouzu T."/>
            <person name="Yoshinaga Y."/>
            <person name="Martin F.M."/>
            <person name="Grigoriev I.V."/>
            <person name="Hibbett D.S."/>
        </authorList>
    </citation>
    <scope>NUCLEOTIDE SEQUENCE [LARGE SCALE GENOMIC DNA]</scope>
    <source>
        <strain evidence="3 4">93-53</strain>
    </source>
</reference>
<dbReference type="RefSeq" id="XP_040764360.1">
    <property type="nucleotide sequence ID" value="XM_040912555.1"/>
</dbReference>
<organism evidence="3 4">
    <name type="scientific">Laetiporus sulphureus 93-53</name>
    <dbReference type="NCBI Taxonomy" id="1314785"/>
    <lineage>
        <taxon>Eukaryota</taxon>
        <taxon>Fungi</taxon>
        <taxon>Dikarya</taxon>
        <taxon>Basidiomycota</taxon>
        <taxon>Agaricomycotina</taxon>
        <taxon>Agaricomycetes</taxon>
        <taxon>Polyporales</taxon>
        <taxon>Laetiporus</taxon>
    </lineage>
</organism>
<protein>
    <submittedName>
        <fullName evidence="3">Uncharacterized protein</fullName>
    </submittedName>
</protein>
<keyword evidence="1" id="KW-1133">Transmembrane helix</keyword>
<keyword evidence="1" id="KW-0472">Membrane</keyword>
<evidence type="ECO:0000313" key="4">
    <source>
        <dbReference type="Proteomes" id="UP000076871"/>
    </source>
</evidence>
<feature type="transmembrane region" description="Helical" evidence="1">
    <location>
        <begin position="163"/>
        <end position="186"/>
    </location>
</feature>
<proteinExistence type="predicted"/>
<dbReference type="InParanoid" id="A0A165EAW1"/>
<evidence type="ECO:0000256" key="2">
    <source>
        <dbReference type="SAM" id="SignalP"/>
    </source>
</evidence>
<feature type="transmembrane region" description="Helical" evidence="1">
    <location>
        <begin position="192"/>
        <end position="222"/>
    </location>
</feature>
<name>A0A165EAW1_9APHY</name>
<gene>
    <name evidence="3" type="ORF">LAESUDRAFT_759132</name>
</gene>
<feature type="transmembrane region" description="Helical" evidence="1">
    <location>
        <begin position="134"/>
        <end position="156"/>
    </location>
</feature>
<dbReference type="OrthoDB" id="3265564at2759"/>
<dbReference type="GeneID" id="63829583"/>
<evidence type="ECO:0000256" key="1">
    <source>
        <dbReference type="SAM" id="Phobius"/>
    </source>
</evidence>
<dbReference type="AlphaFoldDB" id="A0A165EAW1"/>
<dbReference type="Proteomes" id="UP000076871">
    <property type="component" value="Unassembled WGS sequence"/>
</dbReference>
<keyword evidence="2" id="KW-0732">Signal</keyword>
<feature type="signal peptide" evidence="2">
    <location>
        <begin position="1"/>
        <end position="21"/>
    </location>
</feature>
<accession>A0A165EAW1</accession>
<keyword evidence="1" id="KW-0812">Transmembrane</keyword>
<dbReference type="EMBL" id="KV427623">
    <property type="protein sequence ID" value="KZT06620.1"/>
    <property type="molecule type" value="Genomic_DNA"/>
</dbReference>
<feature type="chain" id="PRO_5007857057" evidence="2">
    <location>
        <begin position="22"/>
        <end position="224"/>
    </location>
</feature>
<evidence type="ECO:0000313" key="3">
    <source>
        <dbReference type="EMBL" id="KZT06620.1"/>
    </source>
</evidence>
<keyword evidence="4" id="KW-1185">Reference proteome</keyword>